<proteinExistence type="inferred from homology"/>
<evidence type="ECO:0000256" key="8">
    <source>
        <dbReference type="ARBA" id="ARBA00023170"/>
    </source>
</evidence>
<dbReference type="InterPro" id="IPR023996">
    <property type="entry name" value="TonB-dep_OMP_SusC/RagA"/>
</dbReference>
<comment type="caution">
    <text evidence="15">The sequence shown here is derived from an EMBL/GenBank/DDBJ whole genome shotgun (WGS) entry which is preliminary data.</text>
</comment>
<dbReference type="Gene3D" id="2.40.170.20">
    <property type="entry name" value="TonB-dependent receptor, beta-barrel domain"/>
    <property type="match status" value="1"/>
</dbReference>
<sequence length="1162" mass="130904">MENKLTYYLPKGRKTLLVCMRIYILLFCTTLFSFTTKGVLSQNATIVIESDKKITIDQVFELIKNQTDYRFIYQEDMFKSLSKVTLKKGTVTANELLEKSLNLNNYTFKVTANNTVLIKKSKKIQQQFYVSGIITDENKEPLPGANISIQGHKGKGAVSDFDGNYKIMIPNNPKKAVLLFSFMGYAKQEIQVNERNKINVELKPELSSLEEVVVVGYGKKKRKDVTGSISSLSSTVLKTSAATTLGGMIQGQLPGVQVLAGTTQPGTPVRIRIRGDATINSGADPLVVINGVPMPSEFNLNDINPNDVESLDILKGASSTAIYGSRAIAGVIEITTKKGTKYTKPQITYSLTTGIKTLERDLQPLNGTQFKEMWEEGLINYVASRFNVRDGEEAVKNYVHTFSSGFQRNYYEFYKERTEFGDANTPWDDLLIGSAVTQDHYLSLRGGNEAIQYAFSFGRNKEEGMLVGNNLTRNTVSFNYDQKFSSKVKIGFNVSGGTTNIARGGATMANAINMRPDVPAFNEDGSYFVDTYTRRIGPTLWITRARDNPLVLASEVKNDTRRRNVTITPYGEFQLLRNLKFTSRYSYFLSLNENERYYPSYTDHSLLRFSQGIRNESQSESTSSNYTNFISYLNTFNNHDVTAIFGIDFNRRTTESIAEEYSNFADDAIQNQPWLASDYRGGSGNKTESTSIGYYSRVNYKFKNKYLLTASVRVDGSSRFSPANRYGVFPSVALGYIISDESYFSKLKNTISLLKLRLSAGKTGNDNVGVYSWLTEYRSDTNYLDLPGVQPTSLGNDQLKWEESTEYNIGLDFGFLKNNRIRGSIDIYKKNVDNMLVAVPAPPSSGVSSVMQNFGSLTNKGVELNLSGVLVQNEDFNWEVGVNVFKNRNVLTKLGVPRASSNSGGTFLSYYLLEEGKPLGLIYGYKTDGYFQNWEEIDQYEALNTDNKYQETFWNTIPGHLKFVDVSGDGYVSAGNGRDNDPHEDRRVIGDTEPDFSGGIYTNFQYKGLQLNIRGTFQKGGDKYWRYGEYQMLGGLGLGDFLNNADAMVLDRWIPNNPNAKYPVYQQSYYTNKVNDFWVYDASFFKIQEISLSYDLPKAMLEKTNILKQVRVFASLNNVYTFTNYPGYNVESYSTNPIQGSILDNSTYPNERTFRLGVRVFF</sequence>
<dbReference type="InterPro" id="IPR036942">
    <property type="entry name" value="Beta-barrel_TonB_sf"/>
</dbReference>
<evidence type="ECO:0000256" key="1">
    <source>
        <dbReference type="ARBA" id="ARBA00004571"/>
    </source>
</evidence>
<comment type="subcellular location">
    <subcellularLocation>
        <location evidence="1 10">Cell outer membrane</location>
        <topology evidence="1 10">Multi-pass membrane protein</topology>
    </subcellularLocation>
</comment>
<feature type="transmembrane region" description="Helical" evidence="12">
    <location>
        <begin position="15"/>
        <end position="34"/>
    </location>
</feature>
<keyword evidence="12" id="KW-1133">Transmembrane helix</keyword>
<keyword evidence="6 11" id="KW-0798">TonB box</keyword>
<dbReference type="Gene3D" id="2.60.40.1120">
    <property type="entry name" value="Carboxypeptidase-like, regulatory domain"/>
    <property type="match status" value="1"/>
</dbReference>
<dbReference type="Pfam" id="PF13715">
    <property type="entry name" value="CarbopepD_reg_2"/>
    <property type="match status" value="1"/>
</dbReference>
<keyword evidence="5" id="KW-0732">Signal</keyword>
<accession>A0ABP1FDZ5</accession>
<organism evidence="15 16">
    <name type="scientific">Tenacibaculum vairaonense</name>
    <dbReference type="NCBI Taxonomy" id="3137860"/>
    <lineage>
        <taxon>Bacteria</taxon>
        <taxon>Pseudomonadati</taxon>
        <taxon>Bacteroidota</taxon>
        <taxon>Flavobacteriia</taxon>
        <taxon>Flavobacteriales</taxon>
        <taxon>Flavobacteriaceae</taxon>
        <taxon>Tenacibaculum</taxon>
    </lineage>
</organism>
<evidence type="ECO:0000313" key="16">
    <source>
        <dbReference type="Proteomes" id="UP001497602"/>
    </source>
</evidence>
<feature type="domain" description="TonB-dependent receptor-like beta-barrel" evidence="13">
    <location>
        <begin position="530"/>
        <end position="935"/>
    </location>
</feature>
<dbReference type="EMBL" id="CAXJRC010000045">
    <property type="protein sequence ID" value="CAL2108595.1"/>
    <property type="molecule type" value="Genomic_DNA"/>
</dbReference>
<comment type="similarity">
    <text evidence="10 11">Belongs to the TonB-dependent receptor family.</text>
</comment>
<dbReference type="SUPFAM" id="SSF49464">
    <property type="entry name" value="Carboxypeptidase regulatory domain-like"/>
    <property type="match status" value="1"/>
</dbReference>
<evidence type="ECO:0000313" key="15">
    <source>
        <dbReference type="EMBL" id="CAL2108595.1"/>
    </source>
</evidence>
<dbReference type="RefSeq" id="WP_348740189.1">
    <property type="nucleotide sequence ID" value="NZ_CAXJRC010000045.1"/>
</dbReference>
<dbReference type="InterPro" id="IPR039426">
    <property type="entry name" value="TonB-dep_rcpt-like"/>
</dbReference>
<keyword evidence="2 10" id="KW-0813">Transport</keyword>
<keyword evidence="7 10" id="KW-0472">Membrane</keyword>
<dbReference type="PANTHER" id="PTHR30069:SF29">
    <property type="entry name" value="HEMOGLOBIN AND HEMOGLOBIN-HAPTOGLOBIN-BINDING PROTEIN 1-RELATED"/>
    <property type="match status" value="1"/>
</dbReference>
<evidence type="ECO:0000256" key="6">
    <source>
        <dbReference type="ARBA" id="ARBA00023077"/>
    </source>
</evidence>
<protein>
    <submittedName>
        <fullName evidence="15">TonB-dependent starch-binding outer membrane protein SusC</fullName>
    </submittedName>
</protein>
<dbReference type="InterPro" id="IPR012910">
    <property type="entry name" value="Plug_dom"/>
</dbReference>
<reference evidence="15 16" key="1">
    <citation type="submission" date="2024-05" db="EMBL/GenBank/DDBJ databases">
        <authorList>
            <person name="Duchaud E."/>
        </authorList>
    </citation>
    <scope>NUCLEOTIDE SEQUENCE [LARGE SCALE GENOMIC DNA]</scope>
    <source>
        <strain evidence="15">Ena-SAMPLE-TAB-13-05-2024-13:56:06:370-140305</strain>
    </source>
</reference>
<dbReference type="InterPro" id="IPR023997">
    <property type="entry name" value="TonB-dep_OMP_SusC/RagA_CS"/>
</dbReference>
<name>A0ABP1FDZ5_9FLAO</name>
<evidence type="ECO:0000256" key="3">
    <source>
        <dbReference type="ARBA" id="ARBA00022452"/>
    </source>
</evidence>
<dbReference type="Proteomes" id="UP001497602">
    <property type="component" value="Unassembled WGS sequence"/>
</dbReference>
<gene>
    <name evidence="15" type="ORF">T190115A13A_80170</name>
</gene>
<dbReference type="InterPro" id="IPR008969">
    <property type="entry name" value="CarboxyPept-like_regulatory"/>
</dbReference>
<evidence type="ECO:0000256" key="2">
    <source>
        <dbReference type="ARBA" id="ARBA00022448"/>
    </source>
</evidence>
<keyword evidence="16" id="KW-1185">Reference proteome</keyword>
<dbReference type="PANTHER" id="PTHR30069">
    <property type="entry name" value="TONB-DEPENDENT OUTER MEMBRANE RECEPTOR"/>
    <property type="match status" value="1"/>
</dbReference>
<evidence type="ECO:0000256" key="4">
    <source>
        <dbReference type="ARBA" id="ARBA00022692"/>
    </source>
</evidence>
<evidence type="ECO:0000256" key="11">
    <source>
        <dbReference type="RuleBase" id="RU003357"/>
    </source>
</evidence>
<feature type="domain" description="TonB-dependent receptor plug" evidence="14">
    <location>
        <begin position="222"/>
        <end position="331"/>
    </location>
</feature>
<dbReference type="PROSITE" id="PS52016">
    <property type="entry name" value="TONB_DEPENDENT_REC_3"/>
    <property type="match status" value="1"/>
</dbReference>
<evidence type="ECO:0000259" key="14">
    <source>
        <dbReference type="Pfam" id="PF07715"/>
    </source>
</evidence>
<keyword evidence="8" id="KW-0675">Receptor</keyword>
<dbReference type="NCBIfam" id="TIGR04056">
    <property type="entry name" value="OMP_RagA_SusC"/>
    <property type="match status" value="1"/>
</dbReference>
<dbReference type="Pfam" id="PF00593">
    <property type="entry name" value="TonB_dep_Rec_b-barrel"/>
    <property type="match status" value="1"/>
</dbReference>
<dbReference type="SUPFAM" id="SSF56935">
    <property type="entry name" value="Porins"/>
    <property type="match status" value="1"/>
</dbReference>
<dbReference type="Pfam" id="PF07715">
    <property type="entry name" value="Plug"/>
    <property type="match status" value="1"/>
</dbReference>
<dbReference type="Gene3D" id="2.170.130.10">
    <property type="entry name" value="TonB-dependent receptor, plug domain"/>
    <property type="match status" value="1"/>
</dbReference>
<evidence type="ECO:0000256" key="5">
    <source>
        <dbReference type="ARBA" id="ARBA00022729"/>
    </source>
</evidence>
<dbReference type="NCBIfam" id="TIGR04057">
    <property type="entry name" value="SusC_RagA_signa"/>
    <property type="match status" value="1"/>
</dbReference>
<evidence type="ECO:0000256" key="10">
    <source>
        <dbReference type="PROSITE-ProRule" id="PRU01360"/>
    </source>
</evidence>
<evidence type="ECO:0000256" key="12">
    <source>
        <dbReference type="SAM" id="Phobius"/>
    </source>
</evidence>
<keyword evidence="3 10" id="KW-1134">Transmembrane beta strand</keyword>
<keyword evidence="4 10" id="KW-0812">Transmembrane</keyword>
<keyword evidence="9 10" id="KW-0998">Cell outer membrane</keyword>
<evidence type="ECO:0000256" key="9">
    <source>
        <dbReference type="ARBA" id="ARBA00023237"/>
    </source>
</evidence>
<evidence type="ECO:0000259" key="13">
    <source>
        <dbReference type="Pfam" id="PF00593"/>
    </source>
</evidence>
<dbReference type="InterPro" id="IPR000531">
    <property type="entry name" value="Beta-barrel_TonB"/>
</dbReference>
<dbReference type="InterPro" id="IPR037066">
    <property type="entry name" value="Plug_dom_sf"/>
</dbReference>
<evidence type="ECO:0000256" key="7">
    <source>
        <dbReference type="ARBA" id="ARBA00023136"/>
    </source>
</evidence>